<dbReference type="EMBL" id="FJOG01000026">
    <property type="protein sequence ID" value="CZR64361.1"/>
    <property type="molecule type" value="Genomic_DNA"/>
</dbReference>
<evidence type="ECO:0000313" key="4">
    <source>
        <dbReference type="EMBL" id="CZR64361.1"/>
    </source>
</evidence>
<dbReference type="AlphaFoldDB" id="A0A1L7XH57"/>
<evidence type="ECO:0000256" key="1">
    <source>
        <dbReference type="ARBA" id="ARBA00006484"/>
    </source>
</evidence>
<reference evidence="4 5" key="1">
    <citation type="submission" date="2016-03" db="EMBL/GenBank/DDBJ databases">
        <authorList>
            <person name="Ploux O."/>
        </authorList>
    </citation>
    <scope>NUCLEOTIDE SEQUENCE [LARGE SCALE GENOMIC DNA]</scope>
    <source>
        <strain evidence="4 5">UAMH 11012</strain>
    </source>
</reference>
<dbReference type="InterPro" id="IPR036291">
    <property type="entry name" value="NAD(P)-bd_dom_sf"/>
</dbReference>
<organism evidence="4 5">
    <name type="scientific">Phialocephala subalpina</name>
    <dbReference type="NCBI Taxonomy" id="576137"/>
    <lineage>
        <taxon>Eukaryota</taxon>
        <taxon>Fungi</taxon>
        <taxon>Dikarya</taxon>
        <taxon>Ascomycota</taxon>
        <taxon>Pezizomycotina</taxon>
        <taxon>Leotiomycetes</taxon>
        <taxon>Helotiales</taxon>
        <taxon>Mollisiaceae</taxon>
        <taxon>Phialocephala</taxon>
        <taxon>Phialocephala fortinii species complex</taxon>
    </lineage>
</organism>
<dbReference type="Proteomes" id="UP000184330">
    <property type="component" value="Unassembled WGS sequence"/>
</dbReference>
<protein>
    <recommendedName>
        <fullName evidence="6">NAD(P)-binding protein</fullName>
    </recommendedName>
</protein>
<evidence type="ECO:0008006" key="6">
    <source>
        <dbReference type="Google" id="ProtNLM"/>
    </source>
</evidence>
<dbReference type="GO" id="GO:0016491">
    <property type="term" value="F:oxidoreductase activity"/>
    <property type="evidence" value="ECO:0007669"/>
    <property type="project" value="UniProtKB-KW"/>
</dbReference>
<sequence length="307" mass="33232">MEFPSSTGITVHHTPYPFIASSKFHNSLTKNVVLITGASRGIGRATALGFASAGASVAVLARSTASLTSLVEEITTKFGTPVLAITGDVLKDAVGVVKRVEEKLGPIDILVNNAATSRMRRFTEESTSDLDSWWKVFEVNVKAPIALIHAVLPSFLAKKKGVVITVGSSVVELQAPFIPSYSSSKAAITKALQLLDIELRPLGILNFIIHPGMVKTDLSLGENSSSSVIIGDEMREVQSSYVDYMIDEPELAAQTFVALAVLASEGDEKVKTLSGRYFDVEDDLEEVLNKYDEIETRDLYKLGLKRL</sequence>
<dbReference type="Pfam" id="PF00106">
    <property type="entry name" value="adh_short"/>
    <property type="match status" value="1"/>
</dbReference>
<dbReference type="STRING" id="576137.A0A1L7XH57"/>
<name>A0A1L7XH57_9HELO</name>
<dbReference type="PRINTS" id="PR00081">
    <property type="entry name" value="GDHRDH"/>
</dbReference>
<dbReference type="GO" id="GO:0016020">
    <property type="term" value="C:membrane"/>
    <property type="evidence" value="ECO:0007669"/>
    <property type="project" value="TreeGrafter"/>
</dbReference>
<dbReference type="Gene3D" id="3.40.50.720">
    <property type="entry name" value="NAD(P)-binding Rossmann-like Domain"/>
    <property type="match status" value="1"/>
</dbReference>
<keyword evidence="2" id="KW-0560">Oxidoreductase</keyword>
<evidence type="ECO:0000256" key="3">
    <source>
        <dbReference type="RuleBase" id="RU000363"/>
    </source>
</evidence>
<dbReference type="InterPro" id="IPR002347">
    <property type="entry name" value="SDR_fam"/>
</dbReference>
<dbReference type="SUPFAM" id="SSF51735">
    <property type="entry name" value="NAD(P)-binding Rossmann-fold domains"/>
    <property type="match status" value="1"/>
</dbReference>
<gene>
    <name evidence="4" type="ORF">PAC_14259</name>
</gene>
<dbReference type="CDD" id="cd05233">
    <property type="entry name" value="SDR_c"/>
    <property type="match status" value="1"/>
</dbReference>
<dbReference type="PANTHER" id="PTHR44196">
    <property type="entry name" value="DEHYDROGENASE/REDUCTASE SDR FAMILY MEMBER 7B"/>
    <property type="match status" value="1"/>
</dbReference>
<evidence type="ECO:0000313" key="5">
    <source>
        <dbReference type="Proteomes" id="UP000184330"/>
    </source>
</evidence>
<dbReference type="PRINTS" id="PR00080">
    <property type="entry name" value="SDRFAMILY"/>
</dbReference>
<proteinExistence type="inferred from homology"/>
<accession>A0A1L7XH57</accession>
<comment type="similarity">
    <text evidence="1 3">Belongs to the short-chain dehydrogenases/reductases (SDR) family.</text>
</comment>
<evidence type="ECO:0000256" key="2">
    <source>
        <dbReference type="ARBA" id="ARBA00023002"/>
    </source>
</evidence>
<keyword evidence="5" id="KW-1185">Reference proteome</keyword>
<dbReference type="PANTHER" id="PTHR44196:SF1">
    <property type="entry name" value="DEHYDROGENASE_REDUCTASE SDR FAMILY MEMBER 7B"/>
    <property type="match status" value="1"/>
</dbReference>
<dbReference type="OrthoDB" id="1933717at2759"/>